<dbReference type="Pfam" id="PF25597">
    <property type="entry name" value="SH3_retrovirus"/>
    <property type="match status" value="1"/>
</dbReference>
<comment type="caution">
    <text evidence="2">The sequence shown here is derived from an EMBL/GenBank/DDBJ whole genome shotgun (WGS) entry which is preliminary data.</text>
</comment>
<reference evidence="2 3" key="1">
    <citation type="journal article" date="2017" name="Nat. Commun.">
        <title>Genome assembly with in vitro proximity ligation data and whole-genome triplication in lettuce.</title>
        <authorList>
            <person name="Reyes-Chin-Wo S."/>
            <person name="Wang Z."/>
            <person name="Yang X."/>
            <person name="Kozik A."/>
            <person name="Arikit S."/>
            <person name="Song C."/>
            <person name="Xia L."/>
            <person name="Froenicke L."/>
            <person name="Lavelle D.O."/>
            <person name="Truco M.J."/>
            <person name="Xia R."/>
            <person name="Zhu S."/>
            <person name="Xu C."/>
            <person name="Xu H."/>
            <person name="Xu X."/>
            <person name="Cox K."/>
            <person name="Korf I."/>
            <person name="Meyers B.C."/>
            <person name="Michelmore R.W."/>
        </authorList>
    </citation>
    <scope>NUCLEOTIDE SEQUENCE [LARGE SCALE GENOMIC DNA]</scope>
    <source>
        <strain evidence="3">cv. Salinas</strain>
        <tissue evidence="2">Seedlings</tissue>
    </source>
</reference>
<accession>A0A9R1XPI9</accession>
<evidence type="ECO:0000313" key="3">
    <source>
        <dbReference type="Proteomes" id="UP000235145"/>
    </source>
</evidence>
<dbReference type="AlphaFoldDB" id="A0A9R1XPI9"/>
<dbReference type="InterPro" id="IPR057670">
    <property type="entry name" value="SH3_retrovirus"/>
</dbReference>
<organism evidence="2 3">
    <name type="scientific">Lactuca sativa</name>
    <name type="common">Garden lettuce</name>
    <dbReference type="NCBI Taxonomy" id="4236"/>
    <lineage>
        <taxon>Eukaryota</taxon>
        <taxon>Viridiplantae</taxon>
        <taxon>Streptophyta</taxon>
        <taxon>Embryophyta</taxon>
        <taxon>Tracheophyta</taxon>
        <taxon>Spermatophyta</taxon>
        <taxon>Magnoliopsida</taxon>
        <taxon>eudicotyledons</taxon>
        <taxon>Gunneridae</taxon>
        <taxon>Pentapetalae</taxon>
        <taxon>asterids</taxon>
        <taxon>campanulids</taxon>
        <taxon>Asterales</taxon>
        <taxon>Asteraceae</taxon>
        <taxon>Cichorioideae</taxon>
        <taxon>Cichorieae</taxon>
        <taxon>Lactucinae</taxon>
        <taxon>Lactuca</taxon>
    </lineage>
</organism>
<sequence length="239" mass="27935">MGEAMLTTCYILNRTPNKGVRILLMKFGVKRLTEPKQKTLGERGIDCIFIGYVEHSKAYRFYLLESNESVSVNTVIESRDAIFDEERFTSIPRLRDMIHSVPELRRSTRARKSKSFGYDSQLYLVEGTRDETVSQHQYYFNTEEDPNTSNEALASRDAHLWKKAIQGEIDYIMHNNTWVFSNLPLRCKALECKWILKRKMKVDGSIDKNKSKLDIQDFRQKEGIYIFDNYAHVARISTI</sequence>
<keyword evidence="3" id="KW-1185">Reference proteome</keyword>
<proteinExistence type="predicted"/>
<protein>
    <recommendedName>
        <fullName evidence="1">Retroviral polymerase SH3-like domain-containing protein</fullName>
    </recommendedName>
</protein>
<name>A0A9R1XPI9_LACSA</name>
<gene>
    <name evidence="2" type="ORF">LSAT_V11C300101360</name>
</gene>
<dbReference type="Proteomes" id="UP000235145">
    <property type="component" value="Unassembled WGS sequence"/>
</dbReference>
<dbReference type="EMBL" id="NBSK02000003">
    <property type="protein sequence ID" value="KAJ0214892.1"/>
    <property type="molecule type" value="Genomic_DNA"/>
</dbReference>
<feature type="domain" description="Retroviral polymerase SH3-like" evidence="1">
    <location>
        <begin position="34"/>
        <end position="89"/>
    </location>
</feature>
<evidence type="ECO:0000313" key="2">
    <source>
        <dbReference type="EMBL" id="KAJ0214892.1"/>
    </source>
</evidence>
<evidence type="ECO:0000259" key="1">
    <source>
        <dbReference type="Pfam" id="PF25597"/>
    </source>
</evidence>